<dbReference type="Pfam" id="PF00462">
    <property type="entry name" value="Glutaredoxin"/>
    <property type="match status" value="1"/>
</dbReference>
<evidence type="ECO:0000256" key="1">
    <source>
        <dbReference type="ARBA" id="ARBA00022714"/>
    </source>
</evidence>
<keyword evidence="4" id="KW-0411">Iron-sulfur</keyword>
<evidence type="ECO:0000256" key="3">
    <source>
        <dbReference type="ARBA" id="ARBA00023004"/>
    </source>
</evidence>
<dbReference type="SUPFAM" id="SSF52833">
    <property type="entry name" value="Thioredoxin-like"/>
    <property type="match status" value="1"/>
</dbReference>
<dbReference type="GO" id="GO:0046872">
    <property type="term" value="F:metal ion binding"/>
    <property type="evidence" value="ECO:0007669"/>
    <property type="project" value="UniProtKB-KW"/>
</dbReference>
<dbReference type="InterPro" id="IPR036249">
    <property type="entry name" value="Thioredoxin-like_sf"/>
</dbReference>
<dbReference type="InterPro" id="IPR033658">
    <property type="entry name" value="GRX_PICOT-like"/>
</dbReference>
<evidence type="ECO:0000313" key="8">
    <source>
        <dbReference type="Proteomes" id="UP000007797"/>
    </source>
</evidence>
<dbReference type="AlphaFoldDB" id="F4PWI7"/>
<proteinExistence type="predicted"/>
<dbReference type="PROSITE" id="PS51354">
    <property type="entry name" value="GLUTAREDOXIN_2"/>
    <property type="match status" value="1"/>
</dbReference>
<name>F4PWI7_CACFS</name>
<accession>F4PWI7</accession>
<gene>
    <name evidence="7" type="ORF">DFA_07475</name>
</gene>
<dbReference type="GO" id="GO:0005759">
    <property type="term" value="C:mitochondrial matrix"/>
    <property type="evidence" value="ECO:0007669"/>
    <property type="project" value="TreeGrafter"/>
</dbReference>
<protein>
    <submittedName>
        <fullName evidence="7">Glutaredoxin-related family protein</fullName>
    </submittedName>
</protein>
<dbReference type="Proteomes" id="UP000007797">
    <property type="component" value="Unassembled WGS sequence"/>
</dbReference>
<evidence type="ECO:0000259" key="6">
    <source>
        <dbReference type="Pfam" id="PF00462"/>
    </source>
</evidence>
<dbReference type="STRING" id="1054147.F4PWI7"/>
<dbReference type="KEGG" id="dfa:DFA_07475"/>
<sequence length="174" mass="19856">MKYEYDDDQKERVNMFNRLAATGKYISSNSSRLVNNNNTMMINNGRLSFQRYYSSITEDFKKKAQSQVDAAPCVLYMKGTPQNPQCGFSNTVVRILDTEGATFSSHNILIDDELRQGMKEFSDWPTFPQVYIKGEFVGGADIMISMFKSGELSNRIFNNIGRVLLHVLVVRKIP</sequence>
<dbReference type="NCBIfam" id="TIGR00365">
    <property type="entry name" value="Grx4 family monothiol glutaredoxin"/>
    <property type="match status" value="1"/>
</dbReference>
<dbReference type="CDD" id="cd03028">
    <property type="entry name" value="GRX_PICOT_like"/>
    <property type="match status" value="1"/>
</dbReference>
<reference evidence="8" key="1">
    <citation type="journal article" date="2011" name="Genome Res.">
        <title>Phylogeny-wide analysis of social amoeba genomes highlights ancient origins for complex intercellular communication.</title>
        <authorList>
            <person name="Heidel A.J."/>
            <person name="Lawal H.M."/>
            <person name="Felder M."/>
            <person name="Schilde C."/>
            <person name="Helps N.R."/>
            <person name="Tunggal B."/>
            <person name="Rivero F."/>
            <person name="John U."/>
            <person name="Schleicher M."/>
            <person name="Eichinger L."/>
            <person name="Platzer M."/>
            <person name="Noegel A.A."/>
            <person name="Schaap P."/>
            <person name="Gloeckner G."/>
        </authorList>
    </citation>
    <scope>NUCLEOTIDE SEQUENCE [LARGE SCALE GENOMIC DNA]</scope>
    <source>
        <strain evidence="8">SH3</strain>
    </source>
</reference>
<feature type="domain" description="Glutaredoxin" evidence="6">
    <location>
        <begin position="74"/>
        <end position="137"/>
    </location>
</feature>
<keyword evidence="8" id="KW-1185">Reference proteome</keyword>
<dbReference type="FunFam" id="3.40.30.10:FF:000005">
    <property type="entry name" value="Glutaredoxin 5"/>
    <property type="match status" value="1"/>
</dbReference>
<dbReference type="InterPro" id="IPR002109">
    <property type="entry name" value="Glutaredoxin"/>
</dbReference>
<evidence type="ECO:0000256" key="4">
    <source>
        <dbReference type="ARBA" id="ARBA00023014"/>
    </source>
</evidence>
<dbReference type="PANTHER" id="PTHR10293">
    <property type="entry name" value="GLUTAREDOXIN FAMILY MEMBER"/>
    <property type="match status" value="1"/>
</dbReference>
<evidence type="ECO:0000313" key="7">
    <source>
        <dbReference type="EMBL" id="EGG20351.1"/>
    </source>
</evidence>
<dbReference type="Gene3D" id="3.40.30.10">
    <property type="entry name" value="Glutaredoxin"/>
    <property type="match status" value="1"/>
</dbReference>
<dbReference type="InterPro" id="IPR004480">
    <property type="entry name" value="Monothiol_GRX-rel"/>
</dbReference>
<organism evidence="7 8">
    <name type="scientific">Cavenderia fasciculata</name>
    <name type="common">Slime mold</name>
    <name type="synonym">Dictyostelium fasciculatum</name>
    <dbReference type="NCBI Taxonomy" id="261658"/>
    <lineage>
        <taxon>Eukaryota</taxon>
        <taxon>Amoebozoa</taxon>
        <taxon>Evosea</taxon>
        <taxon>Eumycetozoa</taxon>
        <taxon>Dictyostelia</taxon>
        <taxon>Acytosteliales</taxon>
        <taxon>Cavenderiaceae</taxon>
        <taxon>Cavenderia</taxon>
    </lineage>
</organism>
<keyword evidence="5" id="KW-0676">Redox-active center</keyword>
<keyword evidence="3" id="KW-0408">Iron</keyword>
<keyword evidence="2" id="KW-0479">Metal-binding</keyword>
<evidence type="ECO:0000256" key="2">
    <source>
        <dbReference type="ARBA" id="ARBA00022723"/>
    </source>
</evidence>
<keyword evidence="1" id="KW-0001">2Fe-2S</keyword>
<dbReference type="PANTHER" id="PTHR10293:SF16">
    <property type="entry name" value="GLUTAREDOXIN-RELATED PROTEIN 5, MITOCHONDRIAL"/>
    <property type="match status" value="1"/>
</dbReference>
<dbReference type="RefSeq" id="XP_004367334.1">
    <property type="nucleotide sequence ID" value="XM_004367277.1"/>
</dbReference>
<dbReference type="GO" id="GO:0051537">
    <property type="term" value="F:2 iron, 2 sulfur cluster binding"/>
    <property type="evidence" value="ECO:0007669"/>
    <property type="project" value="UniProtKB-KW"/>
</dbReference>
<dbReference type="EMBL" id="GL883013">
    <property type="protein sequence ID" value="EGG20351.1"/>
    <property type="molecule type" value="Genomic_DNA"/>
</dbReference>
<evidence type="ECO:0000256" key="5">
    <source>
        <dbReference type="ARBA" id="ARBA00023284"/>
    </source>
</evidence>
<dbReference type="OrthoDB" id="415696at2759"/>
<dbReference type="GeneID" id="14872071"/>